<dbReference type="InterPro" id="IPR036291">
    <property type="entry name" value="NAD(P)-bd_dom_sf"/>
</dbReference>
<evidence type="ECO:0000313" key="2">
    <source>
        <dbReference type="Proteomes" id="UP000267536"/>
    </source>
</evidence>
<dbReference type="PANTHER" id="PTHR12126">
    <property type="entry name" value="NADH-UBIQUINONE OXIDOREDUCTASE 39 KDA SUBUNIT-RELATED"/>
    <property type="match status" value="1"/>
</dbReference>
<sequence>MRTVVFGASGEIGRCLGETLQNRGIEVVAAQRSAGVDVYTGTGVARVCAGADVVVDCVNVTTTRAKVAVDFFGTAARRIAEGAVTADVGRVVCLSIINAADPAVNAKFGYYQGKGEQERVYRELLGPDVLRVVHSAQWFELAEQLLRRTSLGPVAVVPRMRCRPLAATDAADAVADAALEPARGDVEVAGPEVIDLADLAKDVARQDGSPRWVIPVRIGGKALRADGLLPRGEFVQTETTVEAWLARRGERVSR</sequence>
<proteinExistence type="predicted"/>
<evidence type="ECO:0000313" key="1">
    <source>
        <dbReference type="EMBL" id="RPA65276.1"/>
    </source>
</evidence>
<dbReference type="Proteomes" id="UP000267536">
    <property type="component" value="Unassembled WGS sequence"/>
</dbReference>
<dbReference type="SUPFAM" id="SSF51735">
    <property type="entry name" value="NAD(P)-binding Rossmann-fold domains"/>
    <property type="match status" value="1"/>
</dbReference>
<gene>
    <name evidence="1" type="ORF">EF294_05415</name>
</gene>
<dbReference type="GO" id="GO:0044877">
    <property type="term" value="F:protein-containing complex binding"/>
    <property type="evidence" value="ECO:0007669"/>
    <property type="project" value="TreeGrafter"/>
</dbReference>
<dbReference type="OrthoDB" id="9771302at2"/>
<dbReference type="InterPro" id="IPR051207">
    <property type="entry name" value="ComplexI_NDUFA9_subunit"/>
</dbReference>
<dbReference type="EMBL" id="RKMH01000003">
    <property type="protein sequence ID" value="RPA65276.1"/>
    <property type="molecule type" value="Genomic_DNA"/>
</dbReference>
<dbReference type="AlphaFoldDB" id="A0A3N4GX43"/>
<accession>A0A3N4GX43</accession>
<dbReference type="RefSeq" id="WP_123926375.1">
    <property type="nucleotide sequence ID" value="NZ_JBPSDP010000003.1"/>
</dbReference>
<protein>
    <submittedName>
        <fullName evidence="1">NmrA family transcriptional regulator</fullName>
    </submittedName>
</protein>
<keyword evidence="2" id="KW-1185">Reference proteome</keyword>
<comment type="caution">
    <text evidence="1">The sequence shown here is derived from an EMBL/GenBank/DDBJ whole genome shotgun (WGS) entry which is preliminary data.</text>
</comment>
<dbReference type="PANTHER" id="PTHR12126:SF11">
    <property type="entry name" value="NADH DEHYDROGENASE [UBIQUINONE] 1 ALPHA SUBCOMPLEX SUBUNIT 9, MITOCHONDRIAL"/>
    <property type="match status" value="1"/>
</dbReference>
<organism evidence="1 2">
    <name type="scientific">Gordonia oryzae</name>
    <dbReference type="NCBI Taxonomy" id="2487349"/>
    <lineage>
        <taxon>Bacteria</taxon>
        <taxon>Bacillati</taxon>
        <taxon>Actinomycetota</taxon>
        <taxon>Actinomycetes</taxon>
        <taxon>Mycobacteriales</taxon>
        <taxon>Gordoniaceae</taxon>
        <taxon>Gordonia</taxon>
    </lineage>
</organism>
<name>A0A3N4GX43_9ACTN</name>
<reference evidence="1 2" key="1">
    <citation type="submission" date="2018-11" db="EMBL/GenBank/DDBJ databases">
        <title>Draft genome sequence of Gordonia sp. RS15-1S isolated from rice stems.</title>
        <authorList>
            <person name="Muangham S."/>
        </authorList>
    </citation>
    <scope>NUCLEOTIDE SEQUENCE [LARGE SCALE GENOMIC DNA]</scope>
    <source>
        <strain evidence="1 2">RS15-1S</strain>
    </source>
</reference>
<dbReference type="Gene3D" id="3.40.50.720">
    <property type="entry name" value="NAD(P)-binding Rossmann-like Domain"/>
    <property type="match status" value="1"/>
</dbReference>